<protein>
    <submittedName>
        <fullName evidence="8">Glutathione reductase</fullName>
    </submittedName>
</protein>
<organism evidence="8 9">
    <name type="scientific">Lactiplantibacillus fabifermentans DSM 21115</name>
    <dbReference type="NCBI Taxonomy" id="1413187"/>
    <lineage>
        <taxon>Bacteria</taxon>
        <taxon>Bacillati</taxon>
        <taxon>Bacillota</taxon>
        <taxon>Bacilli</taxon>
        <taxon>Lactobacillales</taxon>
        <taxon>Lactobacillaceae</taxon>
        <taxon>Lactiplantibacillus</taxon>
    </lineage>
</organism>
<dbReference type="Gene3D" id="3.50.50.60">
    <property type="entry name" value="FAD/NAD(P)-binding domain"/>
    <property type="match status" value="2"/>
</dbReference>
<dbReference type="GO" id="GO:0016491">
    <property type="term" value="F:oxidoreductase activity"/>
    <property type="evidence" value="ECO:0007669"/>
    <property type="project" value="InterPro"/>
</dbReference>
<dbReference type="Proteomes" id="UP000050920">
    <property type="component" value="Unassembled WGS sequence"/>
</dbReference>
<dbReference type="InterPro" id="IPR023753">
    <property type="entry name" value="FAD/NAD-binding_dom"/>
</dbReference>
<feature type="disulfide bond" description="Redox-active" evidence="5">
    <location>
        <begin position="42"/>
        <end position="47"/>
    </location>
</feature>
<dbReference type="InterPro" id="IPR016156">
    <property type="entry name" value="FAD/NAD-linked_Rdtase_dimer_sf"/>
</dbReference>
<comment type="similarity">
    <text evidence="1">Belongs to the class-I pyridine nucleotide-disulfide oxidoreductase family.</text>
</comment>
<name>A0A0R2NMK2_9LACO</name>
<feature type="binding site" evidence="4">
    <location>
        <position position="258"/>
    </location>
    <ligand>
        <name>NAD(+)</name>
        <dbReference type="ChEBI" id="CHEBI:57540"/>
    </ligand>
</feature>
<evidence type="ECO:0000256" key="1">
    <source>
        <dbReference type="ARBA" id="ARBA00007532"/>
    </source>
</evidence>
<reference evidence="8 9" key="1">
    <citation type="journal article" date="2015" name="Genome Announc.">
        <title>Expanding the biotechnology potential of lactobacilli through comparative genomics of 213 strains and associated genera.</title>
        <authorList>
            <person name="Sun Z."/>
            <person name="Harris H.M."/>
            <person name="McCann A."/>
            <person name="Guo C."/>
            <person name="Argimon S."/>
            <person name="Zhang W."/>
            <person name="Yang X."/>
            <person name="Jeffery I.B."/>
            <person name="Cooney J.C."/>
            <person name="Kagawa T.F."/>
            <person name="Liu W."/>
            <person name="Song Y."/>
            <person name="Salvetti E."/>
            <person name="Wrobel A."/>
            <person name="Rasinkangas P."/>
            <person name="Parkhill J."/>
            <person name="Rea M.C."/>
            <person name="O'Sullivan O."/>
            <person name="Ritari J."/>
            <person name="Douillard F.P."/>
            <person name="Paul Ross R."/>
            <person name="Yang R."/>
            <person name="Briner A.E."/>
            <person name="Felis G.E."/>
            <person name="de Vos W.M."/>
            <person name="Barrangou R."/>
            <person name="Klaenhammer T.R."/>
            <person name="Caufield P.W."/>
            <person name="Cui Y."/>
            <person name="Zhang H."/>
            <person name="O'Toole P.W."/>
        </authorList>
    </citation>
    <scope>NUCLEOTIDE SEQUENCE [LARGE SCALE GENOMIC DNA]</scope>
    <source>
        <strain evidence="8 9">DSM 21115</strain>
    </source>
</reference>
<gene>
    <name evidence="8" type="ORF">DY78_GL001432</name>
</gene>
<dbReference type="GO" id="GO:0000166">
    <property type="term" value="F:nucleotide binding"/>
    <property type="evidence" value="ECO:0007669"/>
    <property type="project" value="UniProtKB-KW"/>
</dbReference>
<comment type="caution">
    <text evidence="8">The sequence shown here is derived from an EMBL/GenBank/DDBJ whole genome shotgun (WGS) entry which is preliminary data.</text>
</comment>
<evidence type="ECO:0000313" key="9">
    <source>
        <dbReference type="Proteomes" id="UP000050920"/>
    </source>
</evidence>
<keyword evidence="9" id="KW-1185">Reference proteome</keyword>
<dbReference type="Pfam" id="PF02852">
    <property type="entry name" value="Pyr_redox_dim"/>
    <property type="match status" value="1"/>
</dbReference>
<dbReference type="PIRSF" id="PIRSF000350">
    <property type="entry name" value="Mercury_reductase_MerA"/>
    <property type="match status" value="1"/>
</dbReference>
<feature type="binding site" evidence="4">
    <location>
        <position position="298"/>
    </location>
    <ligand>
        <name>FAD</name>
        <dbReference type="ChEBI" id="CHEBI:57692"/>
    </ligand>
</feature>
<dbReference type="PRINTS" id="PR00368">
    <property type="entry name" value="FADPNR"/>
</dbReference>
<evidence type="ECO:0000259" key="7">
    <source>
        <dbReference type="Pfam" id="PF07992"/>
    </source>
</evidence>
<evidence type="ECO:0000256" key="5">
    <source>
        <dbReference type="PIRSR" id="PIRSR000350-4"/>
    </source>
</evidence>
<keyword evidence="3 4" id="KW-0274">FAD</keyword>
<proteinExistence type="inferred from homology"/>
<dbReference type="SUPFAM" id="SSF55424">
    <property type="entry name" value="FAD/NAD-linked reductases, dimerisation (C-terminal) domain"/>
    <property type="match status" value="1"/>
</dbReference>
<dbReference type="PRINTS" id="PR00411">
    <property type="entry name" value="PNDRDTASEI"/>
</dbReference>
<feature type="binding site" evidence="4">
    <location>
        <begin position="172"/>
        <end position="179"/>
    </location>
    <ligand>
        <name>NAD(+)</name>
        <dbReference type="ChEBI" id="CHEBI:57540"/>
    </ligand>
</feature>
<dbReference type="PANTHER" id="PTHR43014">
    <property type="entry name" value="MERCURIC REDUCTASE"/>
    <property type="match status" value="1"/>
</dbReference>
<dbReference type="RefSeq" id="WP_024623994.1">
    <property type="nucleotide sequence ID" value="NZ_AYGX02000155.1"/>
</dbReference>
<evidence type="ECO:0000256" key="3">
    <source>
        <dbReference type="ARBA" id="ARBA00022827"/>
    </source>
</evidence>
<keyword evidence="4" id="KW-0547">Nucleotide-binding</keyword>
<dbReference type="InterPro" id="IPR004099">
    <property type="entry name" value="Pyr_nucl-diS_OxRdtase_dimer"/>
</dbReference>
<dbReference type="Pfam" id="PF07992">
    <property type="entry name" value="Pyr_redox_2"/>
    <property type="match status" value="1"/>
</dbReference>
<dbReference type="InterPro" id="IPR036188">
    <property type="entry name" value="FAD/NAD-bd_sf"/>
</dbReference>
<dbReference type="AlphaFoldDB" id="A0A0R2NMK2"/>
<dbReference type="SUPFAM" id="SSF51905">
    <property type="entry name" value="FAD/NAD(P)-binding domain"/>
    <property type="match status" value="1"/>
</dbReference>
<evidence type="ECO:0000313" key="8">
    <source>
        <dbReference type="EMBL" id="KRO25075.1"/>
    </source>
</evidence>
<evidence type="ECO:0000256" key="2">
    <source>
        <dbReference type="ARBA" id="ARBA00022630"/>
    </source>
</evidence>
<feature type="domain" description="FAD/NAD(P)-binding" evidence="7">
    <location>
        <begin position="5"/>
        <end position="315"/>
    </location>
</feature>
<dbReference type="InterPro" id="IPR001100">
    <property type="entry name" value="Pyr_nuc-diS_OxRdtase"/>
</dbReference>
<sequence>MVKQYDVAVIGGGPAGTAMAYGLVAKGKAVVIIEADLWGGTCPNRGCDPKKILLSAVEAKQASAHLQGHGLTGVPTVDWPALMATKRGYTDGINDGTLHGLTGAGIDTLHGEAYFQADGQLTVDGEVVTATDYVIATGQRPAILPIKGHEYFQTSTDFLDLDTMPKRVTFVGGGYAGFELATIVRAAGAEVHLIHHNDRPLKAFDAKMVQALMANLTAQGVVFDLGVDLTAITKAADGLHLQAPDFDLTTDLVISAAGRLPNADHLGLENVGVTFNRHGVQVNGHLQTANPHIYAIGDVSDTPVPKLTPVAGYEARYLVDELTDSSAAISYPVVPTQVYAAPKLAQVGLSAELAAQQPDRYTINDLDMTAWFSYYRVQAPQALAKVMVEKATGLVVGASVLSDIADEMINYLTLLIQQKITLPALQKLVLAYPTPASDLQYLY</sequence>
<feature type="binding site" evidence="4">
    <location>
        <position position="51"/>
    </location>
    <ligand>
        <name>FAD</name>
        <dbReference type="ChEBI" id="CHEBI:57692"/>
    </ligand>
</feature>
<dbReference type="EMBL" id="AYGX02000155">
    <property type="protein sequence ID" value="KRO25075.1"/>
    <property type="molecule type" value="Genomic_DNA"/>
</dbReference>
<evidence type="ECO:0000256" key="4">
    <source>
        <dbReference type="PIRSR" id="PIRSR000350-3"/>
    </source>
</evidence>
<accession>A0A0R2NMK2</accession>
<feature type="domain" description="Pyridine nucleotide-disulphide oxidoreductase dimerisation" evidence="6">
    <location>
        <begin position="334"/>
        <end position="437"/>
    </location>
</feature>
<keyword evidence="4" id="KW-0520">NAD</keyword>
<keyword evidence="2" id="KW-0285">Flavoprotein</keyword>
<evidence type="ECO:0000259" key="6">
    <source>
        <dbReference type="Pfam" id="PF02852"/>
    </source>
</evidence>
<comment type="cofactor">
    <cofactor evidence="4">
        <name>FAD</name>
        <dbReference type="ChEBI" id="CHEBI:57692"/>
    </cofactor>
    <text evidence="4">Binds 1 FAD per subunit.</text>
</comment>
<dbReference type="Gene3D" id="3.30.390.30">
    <property type="match status" value="1"/>
</dbReference>
<dbReference type="PANTHER" id="PTHR43014:SF5">
    <property type="entry name" value="GLUTATHIONE REDUCTASE (NADPH)"/>
    <property type="match status" value="1"/>
</dbReference>